<sequence>MNERFPIARSRARSISRDAQNRPSKGRRAGLTPPSRRGGVTPALRGLAAALLLATPASADLATEWRDLQARCGAAIVRGAALDLSGLRERAPDFAYNRDVTDGTRRYVAPGAATVGGRLVPRNFEAPDGALRMRLIEHRTRPGTRAICEIVPRRALSREEADTLLAAYREMKRAALEQGGWQETPLRSDATVTREGMVTTAPNARDCPVIAQITVRAAEGDVRSSVSEMAGAPDCGGPSLLDRPAPPAPEGEDI</sequence>
<protein>
    <submittedName>
        <fullName evidence="3">Uncharacterized protein</fullName>
    </submittedName>
</protein>
<proteinExistence type="predicted"/>
<gene>
    <name evidence="2" type="ORF">BCF38_11156</name>
    <name evidence="3" type="ORF">SAMN05421539_11156</name>
</gene>
<evidence type="ECO:0000256" key="1">
    <source>
        <dbReference type="SAM" id="MobiDB-lite"/>
    </source>
</evidence>
<dbReference type="Proteomes" id="UP000245839">
    <property type="component" value="Unassembled WGS sequence"/>
</dbReference>
<evidence type="ECO:0000313" key="2">
    <source>
        <dbReference type="EMBL" id="PWJ15039.1"/>
    </source>
</evidence>
<reference evidence="2 4" key="2">
    <citation type="submission" date="2018-03" db="EMBL/GenBank/DDBJ databases">
        <title>Genomic Encyclopedia of Archaeal and Bacterial Type Strains, Phase II (KMG-II): from individual species to whole genera.</title>
        <authorList>
            <person name="Goeker M."/>
        </authorList>
    </citation>
    <scope>NUCLEOTIDE SEQUENCE [LARGE SCALE GENOMIC DNA]</scope>
    <source>
        <strain evidence="2 4">DSM 25227</strain>
    </source>
</reference>
<evidence type="ECO:0000313" key="3">
    <source>
        <dbReference type="EMBL" id="SSA49888.1"/>
    </source>
</evidence>
<keyword evidence="4" id="KW-1185">Reference proteome</keyword>
<reference evidence="3 5" key="1">
    <citation type="submission" date="2016-10" db="EMBL/GenBank/DDBJ databases">
        <authorList>
            <person name="Cai Z."/>
        </authorList>
    </citation>
    <scope>NUCLEOTIDE SEQUENCE [LARGE SCALE GENOMIC DNA]</scope>
    <source>
        <strain evidence="3 5">DSM 25227</strain>
    </source>
</reference>
<evidence type="ECO:0000313" key="5">
    <source>
        <dbReference type="Proteomes" id="UP000251571"/>
    </source>
</evidence>
<feature type="region of interest" description="Disordered" evidence="1">
    <location>
        <begin position="1"/>
        <end position="40"/>
    </location>
</feature>
<accession>A0A2Y9B330</accession>
<dbReference type="EMBL" id="UETC01000011">
    <property type="protein sequence ID" value="SSA49888.1"/>
    <property type="molecule type" value="Genomic_DNA"/>
</dbReference>
<feature type="region of interest" description="Disordered" evidence="1">
    <location>
        <begin position="218"/>
        <end position="254"/>
    </location>
</feature>
<organism evidence="3 5">
    <name type="scientific">Jannaschia seohaensis</name>
    <dbReference type="NCBI Taxonomy" id="475081"/>
    <lineage>
        <taxon>Bacteria</taxon>
        <taxon>Pseudomonadati</taxon>
        <taxon>Pseudomonadota</taxon>
        <taxon>Alphaproteobacteria</taxon>
        <taxon>Rhodobacterales</taxon>
        <taxon>Roseobacteraceae</taxon>
        <taxon>Jannaschia</taxon>
    </lineage>
</organism>
<evidence type="ECO:0000313" key="4">
    <source>
        <dbReference type="Proteomes" id="UP000245839"/>
    </source>
</evidence>
<name>A0A2Y9B330_9RHOB</name>
<dbReference type="AlphaFoldDB" id="A0A2Y9B330"/>
<dbReference type="EMBL" id="QGDJ01000011">
    <property type="protein sequence ID" value="PWJ15039.1"/>
    <property type="molecule type" value="Genomic_DNA"/>
</dbReference>
<feature type="compositionally biased region" description="Pro residues" evidence="1">
    <location>
        <begin position="244"/>
        <end position="254"/>
    </location>
</feature>
<dbReference type="Proteomes" id="UP000251571">
    <property type="component" value="Unassembled WGS sequence"/>
</dbReference>